<accession>A0A0P9F5D5</accession>
<dbReference type="EMBL" id="LJCR01000808">
    <property type="protein sequence ID" value="KPV51707.1"/>
    <property type="molecule type" value="Genomic_DNA"/>
</dbReference>
<gene>
    <name evidence="1" type="ORF">SE17_19705</name>
</gene>
<name>A0A0P9F5D5_9CHLR</name>
<dbReference type="AlphaFoldDB" id="A0A0P9F5D5"/>
<sequence length="201" mass="22391">MASCPQRQAQIAAAAQSKRKPETLFYLRMYDAYGPDFWLDLEVRGSATLKDIDSYLRAIWLECCGHLSQFSVGGWSGSEIGKSRRVDALFKGDVEVTHIYDFGTSSETKIKALGQRVGVPLSARPMALMARNLMPEAQCIKCDQPAKYFCMECMIEDETPGTLCEQHAQNHPHEDYGEPVELVNSPRLGMCGYTGPAEPPY</sequence>
<dbReference type="SUPFAM" id="SSF159941">
    <property type="entry name" value="MM3350-like"/>
    <property type="match status" value="1"/>
</dbReference>
<evidence type="ECO:0000313" key="2">
    <source>
        <dbReference type="Proteomes" id="UP000050509"/>
    </source>
</evidence>
<protein>
    <submittedName>
        <fullName evidence="1">Uncharacterized protein</fullName>
    </submittedName>
</protein>
<dbReference type="PATRIC" id="fig|186479.3.peg.10280"/>
<keyword evidence="2" id="KW-1185">Reference proteome</keyword>
<organism evidence="1 2">
    <name type="scientific">Kouleothrix aurantiaca</name>
    <dbReference type="NCBI Taxonomy" id="186479"/>
    <lineage>
        <taxon>Bacteria</taxon>
        <taxon>Bacillati</taxon>
        <taxon>Chloroflexota</taxon>
        <taxon>Chloroflexia</taxon>
        <taxon>Chloroflexales</taxon>
        <taxon>Roseiflexineae</taxon>
        <taxon>Roseiflexaceae</taxon>
        <taxon>Kouleothrix</taxon>
    </lineage>
</organism>
<reference evidence="1 2" key="1">
    <citation type="submission" date="2015-09" db="EMBL/GenBank/DDBJ databases">
        <title>Draft genome sequence of Kouleothrix aurantiaca JCM 19913.</title>
        <authorList>
            <person name="Hemp J."/>
        </authorList>
    </citation>
    <scope>NUCLEOTIDE SEQUENCE [LARGE SCALE GENOMIC DNA]</scope>
    <source>
        <strain evidence="1 2">COM-B</strain>
    </source>
</reference>
<dbReference type="InterPro" id="IPR024047">
    <property type="entry name" value="MM3350-like_sf"/>
</dbReference>
<evidence type="ECO:0000313" key="1">
    <source>
        <dbReference type="EMBL" id="KPV51707.1"/>
    </source>
</evidence>
<comment type="caution">
    <text evidence="1">The sequence shown here is derived from an EMBL/GenBank/DDBJ whole genome shotgun (WGS) entry which is preliminary data.</text>
</comment>
<dbReference type="Proteomes" id="UP000050509">
    <property type="component" value="Unassembled WGS sequence"/>
</dbReference>
<proteinExistence type="predicted"/>